<comment type="similarity">
    <text evidence="2">Belongs to the autoinducer-2 exporter (AI-2E) (TC 2.A.86) family.</text>
</comment>
<keyword evidence="4 6" id="KW-1133">Transmembrane helix</keyword>
<keyword evidence="5 6" id="KW-0472">Membrane</keyword>
<dbReference type="InterPro" id="IPR002549">
    <property type="entry name" value="AI-2E-like"/>
</dbReference>
<name>A0A2A5WV33_9GAMM</name>
<evidence type="ECO:0000256" key="2">
    <source>
        <dbReference type="ARBA" id="ARBA00009773"/>
    </source>
</evidence>
<feature type="transmembrane region" description="Helical" evidence="6">
    <location>
        <begin position="12"/>
        <end position="38"/>
    </location>
</feature>
<gene>
    <name evidence="7" type="ORF">CNE99_04245</name>
</gene>
<feature type="transmembrane region" description="Helical" evidence="6">
    <location>
        <begin position="148"/>
        <end position="167"/>
    </location>
</feature>
<evidence type="ECO:0000256" key="6">
    <source>
        <dbReference type="SAM" id="Phobius"/>
    </source>
</evidence>
<evidence type="ECO:0000313" key="8">
    <source>
        <dbReference type="Proteomes" id="UP000219327"/>
    </source>
</evidence>
<dbReference type="Proteomes" id="UP000219327">
    <property type="component" value="Unassembled WGS sequence"/>
</dbReference>
<feature type="transmembrane region" description="Helical" evidence="6">
    <location>
        <begin position="58"/>
        <end position="81"/>
    </location>
</feature>
<accession>A0A2A5WV33</accession>
<dbReference type="AlphaFoldDB" id="A0A2A5WV33"/>
<dbReference type="PANTHER" id="PTHR21716:SF64">
    <property type="entry name" value="AI-2 TRANSPORT PROTEIN TQSA"/>
    <property type="match status" value="1"/>
</dbReference>
<sequence length="371" mass="40239">MTSQRTFWLGTLALALVLIYLLKPILMPFLVAMILAYLGDPLVDRLESFKINRTLAVMLVFFGFGLVVVLSVLVLVPLVVRELVALIRGVPEFIIWLQETASPLLVSYFGIDPFDIRLDALRTQVLANWQQTGDVVTLVLAEVTKSSLALVTWIANLILIPVVGFYLMRDWDNLVAAVADLVPRDIEGIVTTLTRECDEVLSAFLRGQLLVMLILGCIYAIGLYVVGLELAIVIGLLAGLASIVPYLGVIVGILAAGLAALFQFQDLTFVAYVGVVFAIGQILEGFVLTPLFVGDRIGLHPVAVIFAILAGGQLFGFVGVLLALPIAAVIMVFVRHAHERYKDSDLYTVPDTGDLPEEGSAAQHVPGDQKS</sequence>
<dbReference type="PANTHER" id="PTHR21716">
    <property type="entry name" value="TRANSMEMBRANE PROTEIN"/>
    <property type="match status" value="1"/>
</dbReference>
<comment type="subcellular location">
    <subcellularLocation>
        <location evidence="1">Membrane</location>
        <topology evidence="1">Multi-pass membrane protein</topology>
    </subcellularLocation>
</comment>
<dbReference type="EMBL" id="NTKD01000015">
    <property type="protein sequence ID" value="PDH40138.1"/>
    <property type="molecule type" value="Genomic_DNA"/>
</dbReference>
<reference evidence="7 8" key="1">
    <citation type="submission" date="2017-08" db="EMBL/GenBank/DDBJ databases">
        <title>Fine stratification of microbial communities through a metagenomic profile of the photic zone.</title>
        <authorList>
            <person name="Haro-Moreno J.M."/>
            <person name="Lopez-Perez M."/>
            <person name="De La Torre J."/>
            <person name="Picazo A."/>
            <person name="Camacho A."/>
            <person name="Rodriguez-Valera F."/>
        </authorList>
    </citation>
    <scope>NUCLEOTIDE SEQUENCE [LARGE SCALE GENOMIC DNA]</scope>
    <source>
        <strain evidence="7">MED-G24</strain>
    </source>
</reference>
<keyword evidence="3 6" id="KW-0812">Transmembrane</keyword>
<feature type="transmembrane region" description="Helical" evidence="6">
    <location>
        <begin position="93"/>
        <end position="111"/>
    </location>
</feature>
<proteinExistence type="inferred from homology"/>
<evidence type="ECO:0000256" key="5">
    <source>
        <dbReference type="ARBA" id="ARBA00023136"/>
    </source>
</evidence>
<protein>
    <submittedName>
        <fullName evidence="7">AI-2E family transporter</fullName>
    </submittedName>
</protein>
<dbReference type="GO" id="GO:0055085">
    <property type="term" value="P:transmembrane transport"/>
    <property type="evidence" value="ECO:0007669"/>
    <property type="project" value="TreeGrafter"/>
</dbReference>
<organism evidence="7 8">
    <name type="scientific">OM182 bacterium MED-G24</name>
    <dbReference type="NCBI Taxonomy" id="1986255"/>
    <lineage>
        <taxon>Bacteria</taxon>
        <taxon>Pseudomonadati</taxon>
        <taxon>Pseudomonadota</taxon>
        <taxon>Gammaproteobacteria</taxon>
        <taxon>OMG group</taxon>
        <taxon>OM182 clade</taxon>
    </lineage>
</organism>
<dbReference type="GO" id="GO:0016020">
    <property type="term" value="C:membrane"/>
    <property type="evidence" value="ECO:0007669"/>
    <property type="project" value="UniProtKB-SubCell"/>
</dbReference>
<feature type="transmembrane region" description="Helical" evidence="6">
    <location>
        <begin position="209"/>
        <end position="237"/>
    </location>
</feature>
<comment type="caution">
    <text evidence="7">The sequence shown here is derived from an EMBL/GenBank/DDBJ whole genome shotgun (WGS) entry which is preliminary data.</text>
</comment>
<evidence type="ECO:0000256" key="4">
    <source>
        <dbReference type="ARBA" id="ARBA00022989"/>
    </source>
</evidence>
<evidence type="ECO:0000256" key="3">
    <source>
        <dbReference type="ARBA" id="ARBA00022692"/>
    </source>
</evidence>
<feature type="transmembrane region" description="Helical" evidence="6">
    <location>
        <begin position="305"/>
        <end position="334"/>
    </location>
</feature>
<feature type="transmembrane region" description="Helical" evidence="6">
    <location>
        <begin position="243"/>
        <end position="262"/>
    </location>
</feature>
<evidence type="ECO:0000313" key="7">
    <source>
        <dbReference type="EMBL" id="PDH40138.1"/>
    </source>
</evidence>
<dbReference type="Pfam" id="PF01594">
    <property type="entry name" value="AI-2E_transport"/>
    <property type="match status" value="1"/>
</dbReference>
<feature type="transmembrane region" description="Helical" evidence="6">
    <location>
        <begin position="269"/>
        <end position="293"/>
    </location>
</feature>
<evidence type="ECO:0000256" key="1">
    <source>
        <dbReference type="ARBA" id="ARBA00004141"/>
    </source>
</evidence>